<protein>
    <submittedName>
        <fullName evidence="1">Uncharacterized protein</fullName>
    </submittedName>
</protein>
<reference evidence="2" key="1">
    <citation type="journal article" date="2022" name="Mol. Ecol. Resour.">
        <title>The genomes of chicory, endive, great burdock and yacon provide insights into Asteraceae palaeo-polyploidization history and plant inulin production.</title>
        <authorList>
            <person name="Fan W."/>
            <person name="Wang S."/>
            <person name="Wang H."/>
            <person name="Wang A."/>
            <person name="Jiang F."/>
            <person name="Liu H."/>
            <person name="Zhao H."/>
            <person name="Xu D."/>
            <person name="Zhang Y."/>
        </authorList>
    </citation>
    <scope>NUCLEOTIDE SEQUENCE [LARGE SCALE GENOMIC DNA]</scope>
    <source>
        <strain evidence="2">cv. Yunnan</strain>
    </source>
</reference>
<organism evidence="1 2">
    <name type="scientific">Smallanthus sonchifolius</name>
    <dbReference type="NCBI Taxonomy" id="185202"/>
    <lineage>
        <taxon>Eukaryota</taxon>
        <taxon>Viridiplantae</taxon>
        <taxon>Streptophyta</taxon>
        <taxon>Embryophyta</taxon>
        <taxon>Tracheophyta</taxon>
        <taxon>Spermatophyta</taxon>
        <taxon>Magnoliopsida</taxon>
        <taxon>eudicotyledons</taxon>
        <taxon>Gunneridae</taxon>
        <taxon>Pentapetalae</taxon>
        <taxon>asterids</taxon>
        <taxon>campanulids</taxon>
        <taxon>Asterales</taxon>
        <taxon>Asteraceae</taxon>
        <taxon>Asteroideae</taxon>
        <taxon>Heliantheae alliance</taxon>
        <taxon>Millerieae</taxon>
        <taxon>Smallanthus</taxon>
    </lineage>
</organism>
<dbReference type="EMBL" id="CM042042">
    <property type="protein sequence ID" value="KAI3703217.1"/>
    <property type="molecule type" value="Genomic_DNA"/>
</dbReference>
<keyword evidence="2" id="KW-1185">Reference proteome</keyword>
<accession>A0ACB8ZZC8</accession>
<evidence type="ECO:0000313" key="1">
    <source>
        <dbReference type="EMBL" id="KAI3703217.1"/>
    </source>
</evidence>
<reference evidence="1 2" key="2">
    <citation type="journal article" date="2022" name="Mol. Ecol. Resour.">
        <title>The genomes of chicory, endive, great burdock and yacon provide insights into Asteraceae paleo-polyploidization history and plant inulin production.</title>
        <authorList>
            <person name="Fan W."/>
            <person name="Wang S."/>
            <person name="Wang H."/>
            <person name="Wang A."/>
            <person name="Jiang F."/>
            <person name="Liu H."/>
            <person name="Zhao H."/>
            <person name="Xu D."/>
            <person name="Zhang Y."/>
        </authorList>
    </citation>
    <scope>NUCLEOTIDE SEQUENCE [LARGE SCALE GENOMIC DNA]</scope>
    <source>
        <strain evidence="2">cv. Yunnan</strain>
        <tissue evidence="1">Leaves</tissue>
    </source>
</reference>
<evidence type="ECO:0000313" key="2">
    <source>
        <dbReference type="Proteomes" id="UP001056120"/>
    </source>
</evidence>
<gene>
    <name evidence="1" type="ORF">L1987_73136</name>
</gene>
<sequence>MGPEPLEEGEIGESFTLMETQGTKQHGEKLLDLSEPLGDTNGVSEEEKIDDEALKSGGKVEEIKKKPIRRNKYKLGQAHAKKKNTPCVDRPKKRSRVDREDDPFDLNRFLGLDHQYVDRPICPPEVLISKAVRDNDSSLQEAIDLNIRAYAENQDSGSSDRQQGEINEDA</sequence>
<proteinExistence type="predicted"/>
<name>A0ACB8ZZC8_9ASTR</name>
<comment type="caution">
    <text evidence="1">The sequence shown here is derived from an EMBL/GenBank/DDBJ whole genome shotgun (WGS) entry which is preliminary data.</text>
</comment>
<dbReference type="Proteomes" id="UP001056120">
    <property type="component" value="Linkage Group LG25"/>
</dbReference>